<dbReference type="EMBL" id="JAVRRA010016515">
    <property type="protein sequence ID" value="KAK5201724.1"/>
    <property type="molecule type" value="Genomic_DNA"/>
</dbReference>
<gene>
    <name evidence="8" type="ORF">LTR16_001706</name>
</gene>
<evidence type="ECO:0000256" key="5">
    <source>
        <dbReference type="ARBA" id="ARBA00023157"/>
    </source>
</evidence>
<evidence type="ECO:0000313" key="8">
    <source>
        <dbReference type="EMBL" id="KAK5201724.1"/>
    </source>
</evidence>
<evidence type="ECO:0000256" key="2">
    <source>
        <dbReference type="ARBA" id="ARBA00004922"/>
    </source>
</evidence>
<evidence type="ECO:0000256" key="3">
    <source>
        <dbReference type="ARBA" id="ARBA00007658"/>
    </source>
</evidence>
<protein>
    <recommendedName>
        <fullName evidence="6">alpha-1,2-Mannosidase</fullName>
        <ecNumber evidence="6">3.2.1.-</ecNumber>
    </recommendedName>
</protein>
<keyword evidence="7" id="KW-0812">Transmembrane</keyword>
<comment type="cofactor">
    <cofactor evidence="1">
        <name>Ca(2+)</name>
        <dbReference type="ChEBI" id="CHEBI:29108"/>
    </cofactor>
</comment>
<dbReference type="Gene3D" id="1.50.10.10">
    <property type="match status" value="1"/>
</dbReference>
<comment type="caution">
    <text evidence="8">The sequence shown here is derived from an EMBL/GenBank/DDBJ whole genome shotgun (WGS) entry which is preliminary data.</text>
</comment>
<organism evidence="8 9">
    <name type="scientific">Cryomyces antarcticus</name>
    <dbReference type="NCBI Taxonomy" id="329879"/>
    <lineage>
        <taxon>Eukaryota</taxon>
        <taxon>Fungi</taxon>
        <taxon>Dikarya</taxon>
        <taxon>Ascomycota</taxon>
        <taxon>Pezizomycotina</taxon>
        <taxon>Dothideomycetes</taxon>
        <taxon>Dothideomycetes incertae sedis</taxon>
        <taxon>Cryomyces</taxon>
    </lineage>
</organism>
<proteinExistence type="inferred from homology"/>
<feature type="non-terminal residue" evidence="8">
    <location>
        <position position="227"/>
    </location>
</feature>
<name>A0ABR0LQ39_9PEZI</name>
<evidence type="ECO:0000313" key="9">
    <source>
        <dbReference type="Proteomes" id="UP001357485"/>
    </source>
</evidence>
<dbReference type="InterPro" id="IPR050749">
    <property type="entry name" value="Glycosyl_Hydrolase_47"/>
</dbReference>
<dbReference type="Proteomes" id="UP001357485">
    <property type="component" value="Unassembled WGS sequence"/>
</dbReference>
<dbReference type="Pfam" id="PF01532">
    <property type="entry name" value="Glyco_hydro_47"/>
    <property type="match status" value="1"/>
</dbReference>
<dbReference type="SUPFAM" id="SSF48225">
    <property type="entry name" value="Seven-hairpin glycosidases"/>
    <property type="match status" value="1"/>
</dbReference>
<dbReference type="PANTHER" id="PTHR11742">
    <property type="entry name" value="MANNOSYL-OLIGOSACCHARIDE ALPHA-1,2-MANNOSIDASE-RELATED"/>
    <property type="match status" value="1"/>
</dbReference>
<feature type="transmembrane region" description="Helical" evidence="7">
    <location>
        <begin position="6"/>
        <end position="24"/>
    </location>
</feature>
<keyword evidence="7" id="KW-1133">Transmembrane helix</keyword>
<accession>A0ABR0LQ39</accession>
<keyword evidence="7" id="KW-0472">Membrane</keyword>
<evidence type="ECO:0000256" key="4">
    <source>
        <dbReference type="ARBA" id="ARBA00022801"/>
    </source>
</evidence>
<dbReference type="InterPro" id="IPR001382">
    <property type="entry name" value="Glyco_hydro_47"/>
</dbReference>
<comment type="similarity">
    <text evidence="3 6">Belongs to the glycosyl hydrolase 47 family.</text>
</comment>
<keyword evidence="6" id="KW-0326">Glycosidase</keyword>
<evidence type="ECO:0000256" key="6">
    <source>
        <dbReference type="RuleBase" id="RU361193"/>
    </source>
</evidence>
<dbReference type="PANTHER" id="PTHR11742:SF103">
    <property type="entry name" value="ENDOPLASMIC RETICULUM MANNOSIDASE MNL2-RELATED"/>
    <property type="match status" value="1"/>
</dbReference>
<dbReference type="EC" id="3.2.1.-" evidence="6"/>
<evidence type="ECO:0000256" key="1">
    <source>
        <dbReference type="ARBA" id="ARBA00001913"/>
    </source>
</evidence>
<sequence length="227" mass="25825">MFGIRHYRMFWVVALFMIFLVYYFNSRRSLHSELGPSLTAELSNELGRGRLEVSPSEAVPPNVHWSKTSERFPVRSEIKLPTGKGQKIPRIQHTFPSETEGKRVEREAKLDVIKSTFQRSWQGYKSRAWMHDELSPISGSSRDPFGGWGATLIDTLDTLWMMGLKEEFLEAVDAVNQIDFTTSIRKDIPLFETTIRYLGGLLGACDISGAKHNTLLDKATELAEILM</sequence>
<dbReference type="PRINTS" id="PR00747">
    <property type="entry name" value="GLYHDRLASE47"/>
</dbReference>
<dbReference type="InterPro" id="IPR012341">
    <property type="entry name" value="6hp_glycosidase-like_sf"/>
</dbReference>
<keyword evidence="9" id="KW-1185">Reference proteome</keyword>
<comment type="pathway">
    <text evidence="2">Protein modification; protein glycosylation.</text>
</comment>
<dbReference type="InterPro" id="IPR036026">
    <property type="entry name" value="Seven-hairpin_glycosidases"/>
</dbReference>
<keyword evidence="5" id="KW-1015">Disulfide bond</keyword>
<evidence type="ECO:0000256" key="7">
    <source>
        <dbReference type="SAM" id="Phobius"/>
    </source>
</evidence>
<reference evidence="8 9" key="1">
    <citation type="submission" date="2023-08" db="EMBL/GenBank/DDBJ databases">
        <title>Black Yeasts Isolated from many extreme environments.</title>
        <authorList>
            <person name="Coleine C."/>
            <person name="Stajich J.E."/>
            <person name="Selbmann L."/>
        </authorList>
    </citation>
    <scope>NUCLEOTIDE SEQUENCE [LARGE SCALE GENOMIC DNA]</scope>
    <source>
        <strain evidence="8 9">CCFEE 536</strain>
    </source>
</reference>
<keyword evidence="4 6" id="KW-0378">Hydrolase</keyword>